<keyword evidence="3" id="KW-1185">Reference proteome</keyword>
<dbReference type="InterPro" id="IPR050951">
    <property type="entry name" value="Retrovirus_Pol_polyprotein"/>
</dbReference>
<name>K0T4G9_THAOC</name>
<feature type="compositionally biased region" description="Basic residues" evidence="1">
    <location>
        <begin position="221"/>
        <end position="237"/>
    </location>
</feature>
<dbReference type="AlphaFoldDB" id="K0T4G9"/>
<evidence type="ECO:0000256" key="1">
    <source>
        <dbReference type="SAM" id="MobiDB-lite"/>
    </source>
</evidence>
<gene>
    <name evidence="2" type="ORF">THAOC_13943</name>
</gene>
<evidence type="ECO:0000313" key="2">
    <source>
        <dbReference type="EMBL" id="EJK65227.1"/>
    </source>
</evidence>
<feature type="region of interest" description="Disordered" evidence="1">
    <location>
        <begin position="280"/>
        <end position="316"/>
    </location>
</feature>
<organism evidence="2 3">
    <name type="scientific">Thalassiosira oceanica</name>
    <name type="common">Marine diatom</name>
    <dbReference type="NCBI Taxonomy" id="159749"/>
    <lineage>
        <taxon>Eukaryota</taxon>
        <taxon>Sar</taxon>
        <taxon>Stramenopiles</taxon>
        <taxon>Ochrophyta</taxon>
        <taxon>Bacillariophyta</taxon>
        <taxon>Coscinodiscophyceae</taxon>
        <taxon>Thalassiosirophycidae</taxon>
        <taxon>Thalassiosirales</taxon>
        <taxon>Thalassiosiraceae</taxon>
        <taxon>Thalassiosira</taxon>
    </lineage>
</organism>
<dbReference type="EMBL" id="AGNL01016158">
    <property type="protein sequence ID" value="EJK65227.1"/>
    <property type="molecule type" value="Genomic_DNA"/>
</dbReference>
<reference evidence="2 3" key="1">
    <citation type="journal article" date="2012" name="Genome Biol.">
        <title>Genome and low-iron response of an oceanic diatom adapted to chronic iron limitation.</title>
        <authorList>
            <person name="Lommer M."/>
            <person name="Specht M."/>
            <person name="Roy A.S."/>
            <person name="Kraemer L."/>
            <person name="Andreson R."/>
            <person name="Gutowska M.A."/>
            <person name="Wolf J."/>
            <person name="Bergner S.V."/>
            <person name="Schilhabel M.B."/>
            <person name="Klostermeier U.C."/>
            <person name="Beiko R.G."/>
            <person name="Rosenstiel P."/>
            <person name="Hippler M."/>
            <person name="Laroche J."/>
        </authorList>
    </citation>
    <scope>NUCLEOTIDE SEQUENCE [LARGE SCALE GENOMIC DNA]</scope>
    <source>
        <strain evidence="2 3">CCMP1005</strain>
    </source>
</reference>
<dbReference type="InterPro" id="IPR043502">
    <property type="entry name" value="DNA/RNA_pol_sf"/>
</dbReference>
<sequence length="996" mass="110057">MSDYQQLSPIGYSRASISDAGQDILRNNNAGTKVYVPTVEFGSKHGAEALLLTLEEWIRARTHLNTGVAPQHVITVATLWSFVLRLVTGAFRERWIALSPAQHATKAQILRRSRAYRRIHQSLWRIARLHSASLRERTTTELGGPQTPAHRLSAQRFCRTTGNGIQSILSDPAIDFDLISQTLMRYSRFHVPTDKKKSGKRKRDGDGDDASNGGNGDGGKSKKNKNGKSKRDKRRRAEKAGDGGRRGGDADVCTLGFCNRDGKTPNHSNADCKWQKKGLQGPQWWNSNGNDNGNGHRNQRNQVRNPRQGQGQGYRPEARDASFFADVIGNAVAAALGARDQGFQGQGPPQGQNPFQPPAQREVHFADGYGPSQGSGAAFEHMRHYDSRRISSGPVGHIPGYEAGCRAHSHAPTEGVARRGFDGPMRREMTEYGDGLGARGSLPLPLGLDSLYCGDVAVPTLGPFDTSLACAELYASTLSNDCELDTNQKFEVYMKEKCGGGINTAIAASYDALISDAELEAYRRGQQPSLPDFETSKPAPDGDLIPCVYAMVATTQGISEPNMLRTLLDSGTFHTLIHIDALPPGVEIHRTEKQNAMQTMAGTFMPMGYVKVKDIRLPEFDRHLAIDGDMCYVFDAPCRYQMIAGRNFLRRAGIDLKFVENHITWMGKSIPMKSSDFAPADYNAVFDDIAYWIDEDEMDLNDFYLTEMMPAQYEKADLSKFAAEQTHLSQVQQNDLLELWQRHEKLFDGTLGKYTGDKMHIDLLPDAKPHYSRPYPVTRDKGKLLKDELDRMEKIGVIERTGDSVWGAGTFPTPKKDGTIRVVADLRALNKAIVSRSLSSPEVSLLDGPFAFERVHREIVLLQASQDGFEQVEMFLPCQLNGLSISPCADVVDVAIAVFDITQDLLHLGLSKGGRVLETHGSTAVVVKSPVLLLGSKPSSRKVLDHCSSTFWLSYFSLLLITNLNTMAWSTRYTLFFSNGSMVRSGFGGLQTKFEV</sequence>
<feature type="compositionally biased region" description="Low complexity" evidence="1">
    <location>
        <begin position="283"/>
        <end position="309"/>
    </location>
</feature>
<feature type="region of interest" description="Disordered" evidence="1">
    <location>
        <begin position="340"/>
        <end position="377"/>
    </location>
</feature>
<feature type="region of interest" description="Disordered" evidence="1">
    <location>
        <begin position="190"/>
        <end position="252"/>
    </location>
</feature>
<feature type="compositionally biased region" description="Low complexity" evidence="1">
    <location>
        <begin position="341"/>
        <end position="354"/>
    </location>
</feature>
<dbReference type="Gene3D" id="3.10.10.10">
    <property type="entry name" value="HIV Type 1 Reverse Transcriptase, subunit A, domain 1"/>
    <property type="match status" value="1"/>
</dbReference>
<accession>K0T4G9</accession>
<feature type="compositionally biased region" description="Basic and acidic residues" evidence="1">
    <location>
        <begin position="238"/>
        <end position="249"/>
    </location>
</feature>
<dbReference type="PANTHER" id="PTHR37984:SF5">
    <property type="entry name" value="PROTEIN NYNRIN-LIKE"/>
    <property type="match status" value="1"/>
</dbReference>
<evidence type="ECO:0000313" key="3">
    <source>
        <dbReference type="Proteomes" id="UP000266841"/>
    </source>
</evidence>
<dbReference type="Proteomes" id="UP000266841">
    <property type="component" value="Unassembled WGS sequence"/>
</dbReference>
<protein>
    <submittedName>
        <fullName evidence="2">Uncharacterized protein</fullName>
    </submittedName>
</protein>
<proteinExistence type="predicted"/>
<dbReference type="SUPFAM" id="SSF56672">
    <property type="entry name" value="DNA/RNA polymerases"/>
    <property type="match status" value="1"/>
</dbReference>
<comment type="caution">
    <text evidence="2">The sequence shown here is derived from an EMBL/GenBank/DDBJ whole genome shotgun (WGS) entry which is preliminary data.</text>
</comment>
<dbReference type="PANTHER" id="PTHR37984">
    <property type="entry name" value="PROTEIN CBG26694"/>
    <property type="match status" value="1"/>
</dbReference>
<dbReference type="OrthoDB" id="54392at2759"/>